<accession>A0ABV7J801</accession>
<comment type="caution">
    <text evidence="2">The sequence shown here is derived from an EMBL/GenBank/DDBJ whole genome shotgun (WGS) entry which is preliminary data.</text>
</comment>
<organism evidence="2 3">
    <name type="scientific">Cypionkella sinensis</name>
    <dbReference type="NCBI Taxonomy" id="1756043"/>
    <lineage>
        <taxon>Bacteria</taxon>
        <taxon>Pseudomonadati</taxon>
        <taxon>Pseudomonadota</taxon>
        <taxon>Alphaproteobacteria</taxon>
        <taxon>Rhodobacterales</taxon>
        <taxon>Paracoccaceae</taxon>
        <taxon>Cypionkella</taxon>
    </lineage>
</organism>
<dbReference type="EMBL" id="JBHRTO010000002">
    <property type="protein sequence ID" value="MFC3182932.1"/>
    <property type="molecule type" value="Genomic_DNA"/>
</dbReference>
<keyword evidence="1" id="KW-0732">Signal</keyword>
<feature type="signal peptide" evidence="1">
    <location>
        <begin position="1"/>
        <end position="20"/>
    </location>
</feature>
<protein>
    <submittedName>
        <fullName evidence="2">Uncharacterized protein</fullName>
    </submittedName>
</protein>
<evidence type="ECO:0000313" key="2">
    <source>
        <dbReference type="EMBL" id="MFC3182932.1"/>
    </source>
</evidence>
<proteinExistence type="predicted"/>
<dbReference type="RefSeq" id="WP_380074588.1">
    <property type="nucleotide sequence ID" value="NZ_JBHRTO010000002.1"/>
</dbReference>
<evidence type="ECO:0000256" key="1">
    <source>
        <dbReference type="SAM" id="SignalP"/>
    </source>
</evidence>
<keyword evidence="3" id="KW-1185">Reference proteome</keyword>
<sequence>MKPFAAALLLTLAAATQASAFSMSVNLPDLTFPPSTTSVSTQNAGQPGK</sequence>
<feature type="chain" id="PRO_5045219368" evidence="1">
    <location>
        <begin position="21"/>
        <end position="49"/>
    </location>
</feature>
<reference evidence="3" key="1">
    <citation type="journal article" date="2019" name="Int. J. Syst. Evol. Microbiol.">
        <title>The Global Catalogue of Microorganisms (GCM) 10K type strain sequencing project: providing services to taxonomists for standard genome sequencing and annotation.</title>
        <authorList>
            <consortium name="The Broad Institute Genomics Platform"/>
            <consortium name="The Broad Institute Genome Sequencing Center for Infectious Disease"/>
            <person name="Wu L."/>
            <person name="Ma J."/>
        </authorList>
    </citation>
    <scope>NUCLEOTIDE SEQUENCE [LARGE SCALE GENOMIC DNA]</scope>
    <source>
        <strain evidence="3">KCTC 52039</strain>
    </source>
</reference>
<gene>
    <name evidence="2" type="ORF">ACFOGH_18175</name>
</gene>
<name>A0ABV7J801_9RHOB</name>
<evidence type="ECO:0000313" key="3">
    <source>
        <dbReference type="Proteomes" id="UP001595547"/>
    </source>
</evidence>
<dbReference type="Proteomes" id="UP001595547">
    <property type="component" value="Unassembled WGS sequence"/>
</dbReference>